<dbReference type="SMART" id="SM00304">
    <property type="entry name" value="HAMP"/>
    <property type="match status" value="1"/>
</dbReference>
<evidence type="ECO:0000256" key="2">
    <source>
        <dbReference type="ARBA" id="ARBA00004370"/>
    </source>
</evidence>
<feature type="domain" description="HAMP" evidence="12">
    <location>
        <begin position="197"/>
        <end position="250"/>
    </location>
</feature>
<evidence type="ECO:0000256" key="4">
    <source>
        <dbReference type="ARBA" id="ARBA00022553"/>
    </source>
</evidence>
<comment type="caution">
    <text evidence="13">The sequence shown here is derived from an EMBL/GenBank/DDBJ whole genome shotgun (WGS) entry which is preliminary data.</text>
</comment>
<dbReference type="InterPro" id="IPR050428">
    <property type="entry name" value="TCS_sensor_his_kinase"/>
</dbReference>
<dbReference type="PROSITE" id="PS50885">
    <property type="entry name" value="HAMP"/>
    <property type="match status" value="1"/>
</dbReference>
<evidence type="ECO:0000313" key="14">
    <source>
        <dbReference type="Proteomes" id="UP000441336"/>
    </source>
</evidence>
<dbReference type="PROSITE" id="PS50109">
    <property type="entry name" value="HIS_KIN"/>
    <property type="match status" value="1"/>
</dbReference>
<comment type="subcellular location">
    <subcellularLocation>
        <location evidence="2">Membrane</location>
    </subcellularLocation>
</comment>
<dbReference type="Pfam" id="PF00672">
    <property type="entry name" value="HAMP"/>
    <property type="match status" value="1"/>
</dbReference>
<dbReference type="InterPro" id="IPR003661">
    <property type="entry name" value="HisK_dim/P_dom"/>
</dbReference>
<evidence type="ECO:0000256" key="10">
    <source>
        <dbReference type="SAM" id="Phobius"/>
    </source>
</evidence>
<dbReference type="EMBL" id="WQKZ01000005">
    <property type="protein sequence ID" value="MVN78527.1"/>
    <property type="molecule type" value="Genomic_DNA"/>
</dbReference>
<evidence type="ECO:0000256" key="6">
    <source>
        <dbReference type="ARBA" id="ARBA00022692"/>
    </source>
</evidence>
<dbReference type="InterPro" id="IPR003594">
    <property type="entry name" value="HATPase_dom"/>
</dbReference>
<dbReference type="RefSeq" id="WP_157568721.1">
    <property type="nucleotide sequence ID" value="NZ_WQKZ01000005.1"/>
</dbReference>
<dbReference type="Gene3D" id="3.30.565.10">
    <property type="entry name" value="Histidine kinase-like ATPase, C-terminal domain"/>
    <property type="match status" value="1"/>
</dbReference>
<keyword evidence="5" id="KW-0808">Transferase</keyword>
<evidence type="ECO:0000256" key="8">
    <source>
        <dbReference type="ARBA" id="ARBA00022989"/>
    </source>
</evidence>
<keyword evidence="4" id="KW-0597">Phosphoprotein</keyword>
<dbReference type="Proteomes" id="UP000441336">
    <property type="component" value="Unassembled WGS sequence"/>
</dbReference>
<evidence type="ECO:0000256" key="7">
    <source>
        <dbReference type="ARBA" id="ARBA00022777"/>
    </source>
</evidence>
<dbReference type="InterPro" id="IPR036890">
    <property type="entry name" value="HATPase_C_sf"/>
</dbReference>
<dbReference type="InterPro" id="IPR005467">
    <property type="entry name" value="His_kinase_dom"/>
</dbReference>
<protein>
    <recommendedName>
        <fullName evidence="3">histidine kinase</fullName>
        <ecNumber evidence="3">2.7.13.3</ecNumber>
    </recommendedName>
</protein>
<feature type="transmembrane region" description="Helical" evidence="10">
    <location>
        <begin position="25"/>
        <end position="45"/>
    </location>
</feature>
<dbReference type="Pfam" id="PF00512">
    <property type="entry name" value="HisKA"/>
    <property type="match status" value="1"/>
</dbReference>
<dbReference type="SUPFAM" id="SSF55874">
    <property type="entry name" value="ATPase domain of HSP90 chaperone/DNA topoisomerase II/histidine kinase"/>
    <property type="match status" value="1"/>
</dbReference>
<keyword evidence="8 10" id="KW-1133">Transmembrane helix</keyword>
<keyword evidence="6 10" id="KW-0812">Transmembrane</keyword>
<gene>
    <name evidence="13" type="ORF">GO988_19520</name>
</gene>
<evidence type="ECO:0000259" key="11">
    <source>
        <dbReference type="PROSITE" id="PS50109"/>
    </source>
</evidence>
<comment type="catalytic activity">
    <reaction evidence="1">
        <text>ATP + protein L-histidine = ADP + protein N-phospho-L-histidine.</text>
        <dbReference type="EC" id="2.7.13.3"/>
    </reaction>
</comment>
<keyword evidence="14" id="KW-1185">Reference proteome</keyword>
<dbReference type="EC" id="2.7.13.3" evidence="3"/>
<sequence length="479" mass="50195">MSFTLDNSLKNTPRRWWQLGLRGQLLLVFGLVLGLATLAAGGYQYRSLRQQLTRADDELLRAHAQELLSRISLDPLPTLPLPNQPGEVMRVAFAEAGQPARELFRSAQFPAGVGPALPPPGAPGRELGPRRLVAVGRAAAPPGSGADEAAATGRLTLWLGHPAAPLEQAVARVRRTLLLGLLGSLGLAALLAPLVAGVVLRPLRLMAAQARRIQQAQDIAPLPVPATGDEVQELAETLNQLLARLSGQATAQANFLAAAAHELRTPLATLQTGLDVSGRDPALPPATRAALAGHDAELARLGRLVDDFLLVGRLGAGAALPVAQQLVALDELVLALADRELTRFRAAGRTLTIALPEDAAAASLRVRTDADQLTTILLNLLDNARKHAAPGTPVTLRLLPPTTSTGLVVAVENALAVPLGPQLAQLTAAWYQADPLAPGTGLGLWIAGRLAQGLGVGLHLRETGRQLTAQVQFEKPVSG</sequence>
<dbReference type="SMART" id="SM00388">
    <property type="entry name" value="HisKA"/>
    <property type="match status" value="1"/>
</dbReference>
<dbReference type="InterPro" id="IPR003660">
    <property type="entry name" value="HAMP_dom"/>
</dbReference>
<dbReference type="CDD" id="cd06225">
    <property type="entry name" value="HAMP"/>
    <property type="match status" value="1"/>
</dbReference>
<dbReference type="Gene3D" id="1.10.287.130">
    <property type="match status" value="1"/>
</dbReference>
<dbReference type="GO" id="GO:0000155">
    <property type="term" value="F:phosphorelay sensor kinase activity"/>
    <property type="evidence" value="ECO:0007669"/>
    <property type="project" value="InterPro"/>
</dbReference>
<organism evidence="13 14">
    <name type="scientific">Hymenobacter ginkgonis</name>
    <dbReference type="NCBI Taxonomy" id="2682976"/>
    <lineage>
        <taxon>Bacteria</taxon>
        <taxon>Pseudomonadati</taxon>
        <taxon>Bacteroidota</taxon>
        <taxon>Cytophagia</taxon>
        <taxon>Cytophagales</taxon>
        <taxon>Hymenobacteraceae</taxon>
        <taxon>Hymenobacter</taxon>
    </lineage>
</organism>
<dbReference type="SMART" id="SM00387">
    <property type="entry name" value="HATPase_c"/>
    <property type="match status" value="1"/>
</dbReference>
<dbReference type="GO" id="GO:0016020">
    <property type="term" value="C:membrane"/>
    <property type="evidence" value="ECO:0007669"/>
    <property type="project" value="UniProtKB-SubCell"/>
</dbReference>
<keyword evidence="10" id="KW-0472">Membrane</keyword>
<evidence type="ECO:0000313" key="13">
    <source>
        <dbReference type="EMBL" id="MVN78527.1"/>
    </source>
</evidence>
<evidence type="ECO:0000256" key="5">
    <source>
        <dbReference type="ARBA" id="ARBA00022679"/>
    </source>
</evidence>
<feature type="domain" description="Histidine kinase" evidence="11">
    <location>
        <begin position="258"/>
        <end position="457"/>
    </location>
</feature>
<dbReference type="PANTHER" id="PTHR45436">
    <property type="entry name" value="SENSOR HISTIDINE KINASE YKOH"/>
    <property type="match status" value="1"/>
</dbReference>
<name>A0A7K1TJE3_9BACT</name>
<feature type="transmembrane region" description="Helical" evidence="10">
    <location>
        <begin position="177"/>
        <end position="200"/>
    </location>
</feature>
<dbReference type="Gene3D" id="6.10.340.10">
    <property type="match status" value="1"/>
</dbReference>
<evidence type="ECO:0000256" key="1">
    <source>
        <dbReference type="ARBA" id="ARBA00000085"/>
    </source>
</evidence>
<dbReference type="InterPro" id="IPR036097">
    <property type="entry name" value="HisK_dim/P_sf"/>
</dbReference>
<dbReference type="AlphaFoldDB" id="A0A7K1TJE3"/>
<keyword evidence="9" id="KW-0902">Two-component regulatory system</keyword>
<keyword evidence="7" id="KW-0418">Kinase</keyword>
<dbReference type="PANTHER" id="PTHR45436:SF5">
    <property type="entry name" value="SENSOR HISTIDINE KINASE TRCS"/>
    <property type="match status" value="1"/>
</dbReference>
<evidence type="ECO:0000256" key="3">
    <source>
        <dbReference type="ARBA" id="ARBA00012438"/>
    </source>
</evidence>
<accession>A0A7K1TJE3</accession>
<evidence type="ECO:0000259" key="12">
    <source>
        <dbReference type="PROSITE" id="PS50885"/>
    </source>
</evidence>
<dbReference type="SUPFAM" id="SSF47384">
    <property type="entry name" value="Homodimeric domain of signal transducing histidine kinase"/>
    <property type="match status" value="1"/>
</dbReference>
<proteinExistence type="predicted"/>
<evidence type="ECO:0000256" key="9">
    <source>
        <dbReference type="ARBA" id="ARBA00023012"/>
    </source>
</evidence>
<dbReference type="CDD" id="cd00082">
    <property type="entry name" value="HisKA"/>
    <property type="match status" value="1"/>
</dbReference>
<dbReference type="Pfam" id="PF02518">
    <property type="entry name" value="HATPase_c"/>
    <property type="match status" value="1"/>
</dbReference>
<reference evidence="13 14" key="1">
    <citation type="submission" date="2019-12" db="EMBL/GenBank/DDBJ databases">
        <title>Hymenobacter sp. HMF4947 Genome sequencing and assembly.</title>
        <authorList>
            <person name="Kang H."/>
            <person name="Cha I."/>
            <person name="Kim H."/>
            <person name="Joh K."/>
        </authorList>
    </citation>
    <scope>NUCLEOTIDE SEQUENCE [LARGE SCALE GENOMIC DNA]</scope>
    <source>
        <strain evidence="13 14">HMF4947</strain>
    </source>
</reference>